<accession>A0A1I1GAT8</accession>
<dbReference type="RefSeq" id="WP_090972400.1">
    <property type="nucleotide sequence ID" value="NZ_FOLL01000004.1"/>
</dbReference>
<feature type="transmembrane region" description="Helical" evidence="1">
    <location>
        <begin position="157"/>
        <end position="180"/>
    </location>
</feature>
<reference evidence="2 3" key="1">
    <citation type="submission" date="2016-10" db="EMBL/GenBank/DDBJ databases">
        <authorList>
            <person name="de Groot N.N."/>
        </authorList>
    </citation>
    <scope>NUCLEOTIDE SEQUENCE [LARGE SCALE GENOMIC DNA]</scope>
    <source>
        <strain evidence="2 3">DSM 22900</strain>
    </source>
</reference>
<keyword evidence="1" id="KW-0812">Transmembrane</keyword>
<protein>
    <recommendedName>
        <fullName evidence="4">YhhN-like protein</fullName>
    </recommendedName>
</protein>
<feature type="transmembrane region" description="Helical" evidence="1">
    <location>
        <begin position="6"/>
        <end position="22"/>
    </location>
</feature>
<sequence length="216" mass="24926">MNAATVVLLGLMLIGSGIGFYRRKQLENPALRMFPYFLLFQFGYQLVASVYSFILTEHASNHFIFNLSLPINILYFGFLFHSLVQHRAKGNIVAIVTVLNLLFYFVNLFFIQGFTFFMTYSRTAMAVSLVLFSLLYFHGVITSDDGHKTNPVRNASFWIVTAVFFFYLSSTLTTIFWNYFVLNNTYFGSVMMRIFAFVLYTMYIVGILLHKPADDP</sequence>
<evidence type="ECO:0000256" key="1">
    <source>
        <dbReference type="SAM" id="Phobius"/>
    </source>
</evidence>
<dbReference type="Proteomes" id="UP000199577">
    <property type="component" value="Unassembled WGS sequence"/>
</dbReference>
<dbReference type="STRING" id="623281.SAMN05421747_10473"/>
<evidence type="ECO:0000313" key="2">
    <source>
        <dbReference type="EMBL" id="SFC08654.1"/>
    </source>
</evidence>
<dbReference type="OrthoDB" id="794355at2"/>
<feature type="transmembrane region" description="Helical" evidence="1">
    <location>
        <begin position="60"/>
        <end position="80"/>
    </location>
</feature>
<dbReference type="EMBL" id="FOLL01000004">
    <property type="protein sequence ID" value="SFC08654.1"/>
    <property type="molecule type" value="Genomic_DNA"/>
</dbReference>
<feature type="transmembrane region" description="Helical" evidence="1">
    <location>
        <begin position="92"/>
        <end position="111"/>
    </location>
</feature>
<feature type="transmembrane region" description="Helical" evidence="1">
    <location>
        <begin position="117"/>
        <end position="137"/>
    </location>
</feature>
<dbReference type="AlphaFoldDB" id="A0A1I1GAT8"/>
<evidence type="ECO:0000313" key="3">
    <source>
        <dbReference type="Proteomes" id="UP000199577"/>
    </source>
</evidence>
<gene>
    <name evidence="2" type="ORF">SAMN05421747_10473</name>
</gene>
<keyword evidence="1" id="KW-1133">Transmembrane helix</keyword>
<name>A0A1I1GAT8_9SPHI</name>
<keyword evidence="1" id="KW-0472">Membrane</keyword>
<feature type="transmembrane region" description="Helical" evidence="1">
    <location>
        <begin position="186"/>
        <end position="209"/>
    </location>
</feature>
<feature type="transmembrane region" description="Helical" evidence="1">
    <location>
        <begin position="34"/>
        <end position="54"/>
    </location>
</feature>
<keyword evidence="3" id="KW-1185">Reference proteome</keyword>
<proteinExistence type="predicted"/>
<organism evidence="2 3">
    <name type="scientific">Parapedobacter composti</name>
    <dbReference type="NCBI Taxonomy" id="623281"/>
    <lineage>
        <taxon>Bacteria</taxon>
        <taxon>Pseudomonadati</taxon>
        <taxon>Bacteroidota</taxon>
        <taxon>Sphingobacteriia</taxon>
        <taxon>Sphingobacteriales</taxon>
        <taxon>Sphingobacteriaceae</taxon>
        <taxon>Parapedobacter</taxon>
    </lineage>
</organism>
<evidence type="ECO:0008006" key="4">
    <source>
        <dbReference type="Google" id="ProtNLM"/>
    </source>
</evidence>